<comment type="caution">
    <text evidence="1">The sequence shown here is derived from an EMBL/GenBank/DDBJ whole genome shotgun (WGS) entry which is preliminary data.</text>
</comment>
<keyword evidence="2" id="KW-1185">Reference proteome</keyword>
<proteinExistence type="predicted"/>
<sequence>MVPFWSQTAILGIGGRLPNLQSVLVEEGVYLSDMHFIFEAPCPALNTVYLRYTEGDDPIMDNIPWQQITDLRLDPHPHARSPVKLVSMCPTLKSFYLNYGIEILRDWDFTPFYGHIMSNIECLTVDIPPEPELRSAWTPLCDQTTLPQLSSLTILSNHVSVSHFRSEITNASPLLNCINRSSCPITSLTLHYRNFSNEETLRLLNLTPKLENLVVWECPVGDTSTADRVKARTVGFLKFLGVADETPHILPRLRDFTLAIKASDLDVDVLEKTIATRWIPDSQSGIDCIRSITIEFLPD</sequence>
<dbReference type="EMBL" id="JBAHYK010001913">
    <property type="protein sequence ID" value="KAL0566392.1"/>
    <property type="molecule type" value="Genomic_DNA"/>
</dbReference>
<organism evidence="1 2">
    <name type="scientific">Marasmius crinis-equi</name>
    <dbReference type="NCBI Taxonomy" id="585013"/>
    <lineage>
        <taxon>Eukaryota</taxon>
        <taxon>Fungi</taxon>
        <taxon>Dikarya</taxon>
        <taxon>Basidiomycota</taxon>
        <taxon>Agaricomycotina</taxon>
        <taxon>Agaricomycetes</taxon>
        <taxon>Agaricomycetidae</taxon>
        <taxon>Agaricales</taxon>
        <taxon>Marasmiineae</taxon>
        <taxon>Marasmiaceae</taxon>
        <taxon>Marasmius</taxon>
    </lineage>
</organism>
<name>A0ABR3EU05_9AGAR</name>
<dbReference type="InterPro" id="IPR032675">
    <property type="entry name" value="LRR_dom_sf"/>
</dbReference>
<dbReference type="Gene3D" id="3.80.10.10">
    <property type="entry name" value="Ribonuclease Inhibitor"/>
    <property type="match status" value="1"/>
</dbReference>
<accession>A0ABR3EU05</accession>
<dbReference type="SUPFAM" id="SSF52047">
    <property type="entry name" value="RNI-like"/>
    <property type="match status" value="1"/>
</dbReference>
<protein>
    <submittedName>
        <fullName evidence="1">Uncharacterized protein</fullName>
    </submittedName>
</protein>
<gene>
    <name evidence="1" type="ORF">V5O48_015628</name>
</gene>
<evidence type="ECO:0000313" key="1">
    <source>
        <dbReference type="EMBL" id="KAL0566392.1"/>
    </source>
</evidence>
<reference evidence="1 2" key="1">
    <citation type="submission" date="2024-02" db="EMBL/GenBank/DDBJ databases">
        <title>A draft genome for the cacao thread blight pathogen Marasmius crinis-equi.</title>
        <authorList>
            <person name="Cohen S.P."/>
            <person name="Baruah I.K."/>
            <person name="Amoako-Attah I."/>
            <person name="Bukari Y."/>
            <person name="Meinhardt L.W."/>
            <person name="Bailey B.A."/>
        </authorList>
    </citation>
    <scope>NUCLEOTIDE SEQUENCE [LARGE SCALE GENOMIC DNA]</scope>
    <source>
        <strain evidence="1 2">GH-76</strain>
    </source>
</reference>
<feature type="non-terminal residue" evidence="1">
    <location>
        <position position="299"/>
    </location>
</feature>
<evidence type="ECO:0000313" key="2">
    <source>
        <dbReference type="Proteomes" id="UP001465976"/>
    </source>
</evidence>
<dbReference type="Proteomes" id="UP001465976">
    <property type="component" value="Unassembled WGS sequence"/>
</dbReference>